<organism evidence="2 3">
    <name type="scientific">Aspergillus ibericus CBS 121593</name>
    <dbReference type="NCBI Taxonomy" id="1448316"/>
    <lineage>
        <taxon>Eukaryota</taxon>
        <taxon>Fungi</taxon>
        <taxon>Dikarya</taxon>
        <taxon>Ascomycota</taxon>
        <taxon>Pezizomycotina</taxon>
        <taxon>Eurotiomycetes</taxon>
        <taxon>Eurotiomycetidae</taxon>
        <taxon>Eurotiales</taxon>
        <taxon>Aspergillaceae</taxon>
        <taxon>Aspergillus</taxon>
        <taxon>Aspergillus subgen. Circumdati</taxon>
    </lineage>
</organism>
<keyword evidence="3" id="KW-1185">Reference proteome</keyword>
<evidence type="ECO:0000313" key="3">
    <source>
        <dbReference type="Proteomes" id="UP000249402"/>
    </source>
</evidence>
<dbReference type="VEuPathDB" id="FungiDB:BO80DRAFT_498065"/>
<feature type="compositionally biased region" description="Polar residues" evidence="1">
    <location>
        <begin position="164"/>
        <end position="179"/>
    </location>
</feature>
<proteinExistence type="predicted"/>
<accession>A0A395GLY2</accession>
<dbReference type="Proteomes" id="UP000249402">
    <property type="component" value="Unassembled WGS sequence"/>
</dbReference>
<dbReference type="OrthoDB" id="3045089at2759"/>
<dbReference type="EMBL" id="KZ824507">
    <property type="protein sequence ID" value="RAK95033.1"/>
    <property type="molecule type" value="Genomic_DNA"/>
</dbReference>
<dbReference type="RefSeq" id="XP_025569361.1">
    <property type="nucleotide sequence ID" value="XM_025724114.1"/>
</dbReference>
<evidence type="ECO:0000313" key="2">
    <source>
        <dbReference type="EMBL" id="RAK95033.1"/>
    </source>
</evidence>
<name>A0A395GLY2_9EURO</name>
<dbReference type="AlphaFoldDB" id="A0A395GLY2"/>
<feature type="region of interest" description="Disordered" evidence="1">
    <location>
        <begin position="140"/>
        <end position="253"/>
    </location>
</feature>
<gene>
    <name evidence="2" type="ORF">BO80DRAFT_498065</name>
</gene>
<feature type="compositionally biased region" description="Low complexity" evidence="1">
    <location>
        <begin position="237"/>
        <end position="253"/>
    </location>
</feature>
<sequence>MANVDTLDISEIRRTTWELYRFCDSISGNAPDGFRQLVANLQSLHNLFQKWKDDPTSKNSEVGHDEERKHNLQRCLKSCSSTLQQLKEVVKMYQASGFGTGEQLWQTIDWTTQQAFIDDVNTKIVAHKCHLGLCVSSNHKSPLERTESAATESSAKDLPPLAPSSLQMQDEVSPTSFSVPTPRLHDVHIMPELDGTEVPNRNPARTNTKHSPTPGHTRVSTSSESFVSGQSDGSIFTATTRTSPSTPATASFSPLSMAPPEAYCTEKEVVWARGPGSGISSVQYQRQIQRSNSIKPGESILWGSPAHAGADAIQELHQRQWREQLLRSLRCEPRDRFHQPDAELLVKFETLSHKEERPQHLTTKGWLLVAVWWLLKARTALANSEMPSLVSQRGSTSASTVSSIASHQAYVDLLKASYILYDIVLRVESPQVLLEDENRKLISDLSEGIKEDFAQFSSVDVPDYAAIHSQNLDIWEPIQPEETTVSEGLASSPGNISYVTVELEDGGNEDEQVLFRTFVNAGIGSKKLRMRTRGAPYMLLLSTRYGESEPKVTICNQSGSFCLQRDLTPGDLTQLMQVSNASLAGLPAIRAAEPVTLKFDTMSVSISFQYLSDMMQVINIPKAYFDAVQLREPLESDEFTETVVFKSSAESLEQLRMPTMTSSRPPTVHLSCEVRILERSFKEAWRSVRRIVICSSTADQNGRMIEYFMPLSHVQVSRTKTAGLVLLKWSDTGQERSGKTDGNYHPLFSYVYDSSNPNIGIGIQFRSEEQADALEKAILGRNIKPVFTWSQTKSSGQVYDVVDAALDGKRYKAVMLCRTRGEWKQCGLHYLYRDMDYVYEHSTLRVKFPHALNATYISSHVDQLYRADQRVFFSHCEKELREVVVEFHDEHVLRAFMTSLASSHELIFSRRANSLMTKEKLLFGPKKSVKGYSQVQLWRDAETLRLAARWNDHIMDRWLTMTIPPGELTRSGNLISFPSSSYSRGMILNMSKIAAGSAKNLSREHKTGPITILFPDIKDREEFVAAIAGMHMK</sequence>
<protein>
    <submittedName>
        <fullName evidence="2">Uncharacterized protein</fullName>
    </submittedName>
</protein>
<dbReference type="STRING" id="1448316.A0A395GLY2"/>
<evidence type="ECO:0000256" key="1">
    <source>
        <dbReference type="SAM" id="MobiDB-lite"/>
    </source>
</evidence>
<reference evidence="2 3" key="1">
    <citation type="submission" date="2018-02" db="EMBL/GenBank/DDBJ databases">
        <title>The genomes of Aspergillus section Nigri reveals drivers in fungal speciation.</title>
        <authorList>
            <consortium name="DOE Joint Genome Institute"/>
            <person name="Vesth T.C."/>
            <person name="Nybo J."/>
            <person name="Theobald S."/>
            <person name="Brandl J."/>
            <person name="Frisvad J.C."/>
            <person name="Nielsen K.F."/>
            <person name="Lyhne E.K."/>
            <person name="Kogle M.E."/>
            <person name="Kuo A."/>
            <person name="Riley R."/>
            <person name="Clum A."/>
            <person name="Nolan M."/>
            <person name="Lipzen A."/>
            <person name="Salamov A."/>
            <person name="Henrissat B."/>
            <person name="Wiebenga A."/>
            <person name="De vries R.P."/>
            <person name="Grigoriev I.V."/>
            <person name="Mortensen U.H."/>
            <person name="Andersen M.R."/>
            <person name="Baker S.E."/>
        </authorList>
    </citation>
    <scope>NUCLEOTIDE SEQUENCE [LARGE SCALE GENOMIC DNA]</scope>
    <source>
        <strain evidence="2 3">CBS 121593</strain>
    </source>
</reference>
<dbReference type="GeneID" id="37228979"/>
<feature type="compositionally biased region" description="Polar residues" evidence="1">
    <location>
        <begin position="218"/>
        <end position="236"/>
    </location>
</feature>